<feature type="compositionally biased region" description="Polar residues" evidence="2">
    <location>
        <begin position="345"/>
        <end position="354"/>
    </location>
</feature>
<evidence type="ECO:0000256" key="1">
    <source>
        <dbReference type="SAM" id="Coils"/>
    </source>
</evidence>
<dbReference type="STRING" id="436010.A0A167UAC1"/>
<feature type="region of interest" description="Disordered" evidence="2">
    <location>
        <begin position="335"/>
        <end position="358"/>
    </location>
</feature>
<feature type="compositionally biased region" description="Basic and acidic residues" evidence="2">
    <location>
        <begin position="170"/>
        <end position="186"/>
    </location>
</feature>
<organism evidence="3 4">
    <name type="scientific">Athelia psychrophila</name>
    <dbReference type="NCBI Taxonomy" id="1759441"/>
    <lineage>
        <taxon>Eukaryota</taxon>
        <taxon>Fungi</taxon>
        <taxon>Dikarya</taxon>
        <taxon>Basidiomycota</taxon>
        <taxon>Agaricomycotina</taxon>
        <taxon>Agaricomycetes</taxon>
        <taxon>Agaricomycetidae</taxon>
        <taxon>Atheliales</taxon>
        <taxon>Atheliaceae</taxon>
        <taxon>Athelia</taxon>
    </lineage>
</organism>
<name>A0A167UAC1_9AGAM</name>
<keyword evidence="1" id="KW-0175">Coiled coil</keyword>
<dbReference type="EMBL" id="KV418009">
    <property type="protein sequence ID" value="KZP03750.1"/>
    <property type="molecule type" value="Genomic_DNA"/>
</dbReference>
<dbReference type="AlphaFoldDB" id="A0A167UAC1"/>
<reference evidence="3 4" key="1">
    <citation type="journal article" date="2016" name="Mol. Biol. Evol.">
        <title>Comparative Genomics of Early-Diverging Mushroom-Forming Fungi Provides Insights into the Origins of Lignocellulose Decay Capabilities.</title>
        <authorList>
            <person name="Nagy L.G."/>
            <person name="Riley R."/>
            <person name="Tritt A."/>
            <person name="Adam C."/>
            <person name="Daum C."/>
            <person name="Floudas D."/>
            <person name="Sun H."/>
            <person name="Yadav J.S."/>
            <person name="Pangilinan J."/>
            <person name="Larsson K.H."/>
            <person name="Matsuura K."/>
            <person name="Barry K."/>
            <person name="Labutti K."/>
            <person name="Kuo R."/>
            <person name="Ohm R.A."/>
            <person name="Bhattacharya S.S."/>
            <person name="Shirouzu T."/>
            <person name="Yoshinaga Y."/>
            <person name="Martin F.M."/>
            <person name="Grigoriev I.V."/>
            <person name="Hibbett D.S."/>
        </authorList>
    </citation>
    <scope>NUCLEOTIDE SEQUENCE [LARGE SCALE GENOMIC DNA]</scope>
    <source>
        <strain evidence="3 4">CBS 109695</strain>
    </source>
</reference>
<dbReference type="Proteomes" id="UP000076532">
    <property type="component" value="Unassembled WGS sequence"/>
</dbReference>
<feature type="coiled-coil region" evidence="1">
    <location>
        <begin position="411"/>
        <end position="445"/>
    </location>
</feature>
<evidence type="ECO:0000313" key="3">
    <source>
        <dbReference type="EMBL" id="KZP03750.1"/>
    </source>
</evidence>
<protein>
    <submittedName>
        <fullName evidence="3">Uncharacterized protein</fullName>
    </submittedName>
</protein>
<accession>A0A167UAC1</accession>
<sequence length="449" mass="50180">MYIATSHLPNPWLDNPLPTSVLQPNIEITLHKFNCHYIPEPGTYPYRLDTDGRDAAVHFYEMRGVGHTPRDAGYPGDVYVKVKPGMCELWAMLKIGEDGARQWVRWVPEEKEKIVHPHLKLRYLWCSTRGEVSWYSPYVFEALAKHENPNGTREAGELIAEMLRIDAERTLTSKRKDGSDENPTRDKRQKVGPTLHTGCVSTPTTCEKSPYAALSGSSGTVSPEHRIVNKILNPTTLNTPGSETTLREEALAGNPSKKKAFLDAHQNLITEIDQHQRDIRSHVDKIAKINRHHKTTSSTCQLLSDSNEKLGQRISALLSQQQALISLVSPTEIQGEIGGNLPSEGPTSDEQSQPGGPDKVLASRTISDMPMARDSSVRFNQVVASFDDILYDLLKAEQSTKAAEQVHSAQMTSMLQKKENLRAELAGMTEQRVTLEERIEKMKRAIAEC</sequence>
<evidence type="ECO:0000313" key="4">
    <source>
        <dbReference type="Proteomes" id="UP000076532"/>
    </source>
</evidence>
<dbReference type="OrthoDB" id="3067611at2759"/>
<proteinExistence type="predicted"/>
<feature type="region of interest" description="Disordered" evidence="2">
    <location>
        <begin position="170"/>
        <end position="201"/>
    </location>
</feature>
<keyword evidence="4" id="KW-1185">Reference proteome</keyword>
<gene>
    <name evidence="3" type="ORF">FIBSPDRAFT_1055108</name>
</gene>
<evidence type="ECO:0000256" key="2">
    <source>
        <dbReference type="SAM" id="MobiDB-lite"/>
    </source>
</evidence>